<proteinExistence type="inferred from homology"/>
<gene>
    <name evidence="13" type="ORF">A2904_02425</name>
</gene>
<keyword evidence="3" id="KW-0444">Lipid biosynthesis</keyword>
<evidence type="ECO:0000256" key="3">
    <source>
        <dbReference type="ARBA" id="ARBA00022516"/>
    </source>
</evidence>
<dbReference type="GO" id="GO:0016020">
    <property type="term" value="C:membrane"/>
    <property type="evidence" value="ECO:0007669"/>
    <property type="project" value="UniProtKB-SubCell"/>
</dbReference>
<evidence type="ECO:0000313" key="14">
    <source>
        <dbReference type="Proteomes" id="UP000176308"/>
    </source>
</evidence>
<dbReference type="Gene3D" id="1.20.120.1760">
    <property type="match status" value="1"/>
</dbReference>
<reference evidence="13 14" key="1">
    <citation type="journal article" date="2016" name="Nat. Commun.">
        <title>Thousands of microbial genomes shed light on interconnected biogeochemical processes in an aquifer system.</title>
        <authorList>
            <person name="Anantharaman K."/>
            <person name="Brown C.T."/>
            <person name="Hug L.A."/>
            <person name="Sharon I."/>
            <person name="Castelle C.J."/>
            <person name="Probst A.J."/>
            <person name="Thomas B.C."/>
            <person name="Singh A."/>
            <person name="Wilkins M.J."/>
            <person name="Karaoz U."/>
            <person name="Brodie E.L."/>
            <person name="Williams K.H."/>
            <person name="Hubbard S.S."/>
            <person name="Banfield J.F."/>
        </authorList>
    </citation>
    <scope>NUCLEOTIDE SEQUENCE [LARGE SCALE GENOMIC DNA]</scope>
</reference>
<dbReference type="InterPro" id="IPR004570">
    <property type="entry name" value="Phosphatidylglycerol_P_synth"/>
</dbReference>
<evidence type="ECO:0008006" key="15">
    <source>
        <dbReference type="Google" id="ProtNLM"/>
    </source>
</evidence>
<accession>A0A1G2I597</accession>
<name>A0A1G2I597_9BACT</name>
<dbReference type="Pfam" id="PF01066">
    <property type="entry name" value="CDP-OH_P_transf"/>
    <property type="match status" value="1"/>
</dbReference>
<evidence type="ECO:0000313" key="13">
    <source>
        <dbReference type="EMBL" id="OGZ70002.1"/>
    </source>
</evidence>
<dbReference type="AlphaFoldDB" id="A0A1G2I597"/>
<comment type="caution">
    <text evidence="13">The sequence shown here is derived from an EMBL/GenBank/DDBJ whole genome shotgun (WGS) entry which is preliminary data.</text>
</comment>
<evidence type="ECO:0000256" key="7">
    <source>
        <dbReference type="ARBA" id="ARBA00023098"/>
    </source>
</evidence>
<dbReference type="InterPro" id="IPR043130">
    <property type="entry name" value="CDP-OH_PTrfase_TM_dom"/>
</dbReference>
<dbReference type="GO" id="GO:0008444">
    <property type="term" value="F:CDP-diacylglycerol-glycerol-3-phosphate 3-phosphatidyltransferase activity"/>
    <property type="evidence" value="ECO:0007669"/>
    <property type="project" value="InterPro"/>
</dbReference>
<feature type="transmembrane region" description="Helical" evidence="12">
    <location>
        <begin position="151"/>
        <end position="171"/>
    </location>
</feature>
<evidence type="ECO:0000256" key="1">
    <source>
        <dbReference type="ARBA" id="ARBA00004141"/>
    </source>
</evidence>
<feature type="transmembrane region" description="Helical" evidence="12">
    <location>
        <begin position="120"/>
        <end position="139"/>
    </location>
</feature>
<evidence type="ECO:0000256" key="11">
    <source>
        <dbReference type="RuleBase" id="RU003750"/>
    </source>
</evidence>
<dbReference type="InterPro" id="IPR000462">
    <property type="entry name" value="CDP-OH_P_trans"/>
</dbReference>
<comment type="subcellular location">
    <subcellularLocation>
        <location evidence="1">Membrane</location>
        <topology evidence="1">Multi-pass membrane protein</topology>
    </subcellularLocation>
</comment>
<evidence type="ECO:0000256" key="10">
    <source>
        <dbReference type="ARBA" id="ARBA00023264"/>
    </source>
</evidence>
<dbReference type="InterPro" id="IPR048254">
    <property type="entry name" value="CDP_ALCOHOL_P_TRANSF_CS"/>
</dbReference>
<feature type="transmembrane region" description="Helical" evidence="12">
    <location>
        <begin position="64"/>
        <end position="83"/>
    </location>
</feature>
<dbReference type="PANTHER" id="PTHR14269:SF11">
    <property type="entry name" value="CDP-DIACYLGLYCEROL--GLYCEROL-3-PHOSPHATE 3-PHOSPHATIDYLTRANSFERASE"/>
    <property type="match status" value="1"/>
</dbReference>
<dbReference type="GO" id="GO:0046474">
    <property type="term" value="P:glycerophospholipid biosynthetic process"/>
    <property type="evidence" value="ECO:0007669"/>
    <property type="project" value="TreeGrafter"/>
</dbReference>
<comment type="similarity">
    <text evidence="2 11">Belongs to the CDP-alcohol phosphatidyltransferase class-I family.</text>
</comment>
<dbReference type="InterPro" id="IPR050324">
    <property type="entry name" value="CDP-alcohol_PTase-I"/>
</dbReference>
<evidence type="ECO:0000256" key="5">
    <source>
        <dbReference type="ARBA" id="ARBA00022692"/>
    </source>
</evidence>
<evidence type="ECO:0000256" key="8">
    <source>
        <dbReference type="ARBA" id="ARBA00023136"/>
    </source>
</evidence>
<evidence type="ECO:0000256" key="4">
    <source>
        <dbReference type="ARBA" id="ARBA00022679"/>
    </source>
</evidence>
<dbReference type="PIRSF" id="PIRSF000847">
    <property type="entry name" value="Phos_ph_gly_syn"/>
    <property type="match status" value="1"/>
</dbReference>
<keyword evidence="4 11" id="KW-0808">Transferase</keyword>
<dbReference type="EMBL" id="MHOX01000038">
    <property type="protein sequence ID" value="OGZ70002.1"/>
    <property type="molecule type" value="Genomic_DNA"/>
</dbReference>
<keyword evidence="6 12" id="KW-1133">Transmembrane helix</keyword>
<dbReference type="Proteomes" id="UP000176308">
    <property type="component" value="Unassembled WGS sequence"/>
</dbReference>
<evidence type="ECO:0000256" key="2">
    <source>
        <dbReference type="ARBA" id="ARBA00010441"/>
    </source>
</evidence>
<organism evidence="13 14">
    <name type="scientific">Candidatus Staskawiczbacteria bacterium RIFCSPLOWO2_01_FULL_33_9</name>
    <dbReference type="NCBI Taxonomy" id="1802211"/>
    <lineage>
        <taxon>Bacteria</taxon>
        <taxon>Candidatus Staskawicziibacteriota</taxon>
    </lineage>
</organism>
<feature type="transmembrane region" description="Helical" evidence="12">
    <location>
        <begin position="177"/>
        <end position="198"/>
    </location>
</feature>
<keyword evidence="9" id="KW-0594">Phospholipid biosynthesis</keyword>
<evidence type="ECO:0000256" key="12">
    <source>
        <dbReference type="SAM" id="Phobius"/>
    </source>
</evidence>
<protein>
    <recommendedName>
        <fullName evidence="15">CDP-diacylglycerol--glycerol-3-phosphate 3-phosphatidyltransferase</fullName>
    </recommendedName>
</protein>
<keyword evidence="7" id="KW-0443">Lipid metabolism</keyword>
<evidence type="ECO:0000256" key="9">
    <source>
        <dbReference type="ARBA" id="ARBA00023209"/>
    </source>
</evidence>
<keyword evidence="8 12" id="KW-0472">Membrane</keyword>
<dbReference type="PROSITE" id="PS00379">
    <property type="entry name" value="CDP_ALCOHOL_P_TRANSF"/>
    <property type="match status" value="1"/>
</dbReference>
<sequence>MNKFIEELKLFLEKLDHYRDEVLFVFIKPYWPSKITPNAITTLRIVIGVLLFSLLFFFKIEDKVLIISLFFFGVLTDLFDGSVARGKNMVTELGAMLDPVADRIIIMTIAVYSLFEPHRWLLLVLLLTEIVNTFVSIYYKTKKVYLESNIFGKTKMVLQSLVFVAILIVWPNPPHQFFIDILWISVAFMLLSILSKVLEINQVKIVKI</sequence>
<keyword evidence="5 12" id="KW-0812">Transmembrane</keyword>
<feature type="transmembrane region" description="Helical" evidence="12">
    <location>
        <begin position="38"/>
        <end position="58"/>
    </location>
</feature>
<dbReference type="PANTHER" id="PTHR14269">
    <property type="entry name" value="CDP-DIACYLGLYCEROL--GLYCEROL-3-PHOSPHATE 3-PHOSPHATIDYLTRANSFERASE-RELATED"/>
    <property type="match status" value="1"/>
</dbReference>
<evidence type="ECO:0000256" key="6">
    <source>
        <dbReference type="ARBA" id="ARBA00022989"/>
    </source>
</evidence>
<keyword evidence="10" id="KW-1208">Phospholipid metabolism</keyword>